<dbReference type="Proteomes" id="UP000504632">
    <property type="component" value="Chromosome 1"/>
</dbReference>
<keyword evidence="1" id="KW-0594">Phospholipid biosynthesis</keyword>
<comment type="pathway">
    <text evidence="3">Phospholipid metabolism; phosphatidylethanolamine biosynthesis; phosphatidylethanolamine from ethanolamine: step 1/3.</text>
</comment>
<evidence type="ECO:0000256" key="5">
    <source>
        <dbReference type="ARBA" id="ARBA00038874"/>
    </source>
</evidence>
<dbReference type="CTD" id="55500"/>
<keyword evidence="1" id="KW-0444">Lipid biosynthesis</keyword>
<dbReference type="Pfam" id="PF01633">
    <property type="entry name" value="Choline_kinase"/>
    <property type="match status" value="2"/>
</dbReference>
<dbReference type="GeneID" id="115807891"/>
<keyword evidence="7" id="KW-0418">Kinase</keyword>
<dbReference type="Gene3D" id="3.90.1200.10">
    <property type="match status" value="1"/>
</dbReference>
<evidence type="ECO:0000313" key="7">
    <source>
        <dbReference type="RefSeq" id="XP_030624956.1"/>
    </source>
</evidence>
<evidence type="ECO:0000256" key="2">
    <source>
        <dbReference type="ARBA" id="ARBA00023264"/>
    </source>
</evidence>
<keyword evidence="2" id="KW-1208">Phospholipid metabolism</keyword>
<sequence length="313" mass="36233">MANYIHVPESAPVVPKLDVTVDEHDYRIGALKLIKELRPHWKPSEVKMKCFTDGITNKLIGCCVGGVIQDMVLVRIYGNKTELFVDRENEVKSFQVLQAHRCAPRLYCTFNNGLCYEFLEGTALEPEHIRNPAIFRFNTEVPSTQCLRDELVWLQRNLSTLGSPIVLCHNDLLCKNIIYNEAEGHVKFIDYEYAGYNYQAFDIGNHFNEFAGVNEVDYSLYPGRSLQLQWLRAYLESYKEHKGLGREVSNTEVEVLFIQVNRFALASHFLWGLWALIQAQYSTIDFDFLGYAVLRFSQYFKMKPEVMALNFPE</sequence>
<reference evidence="7" key="1">
    <citation type="submission" date="2025-08" db="UniProtKB">
        <authorList>
            <consortium name="RefSeq"/>
        </authorList>
    </citation>
    <scope>IDENTIFICATION</scope>
</reference>
<evidence type="ECO:0000313" key="6">
    <source>
        <dbReference type="Proteomes" id="UP000504632"/>
    </source>
</evidence>
<protein>
    <recommendedName>
        <fullName evidence="5">ethanolamine kinase</fullName>
        <ecNumber evidence="5">2.7.1.82</ecNumber>
    </recommendedName>
</protein>
<keyword evidence="1" id="KW-0443">Lipid metabolism</keyword>
<keyword evidence="7" id="KW-0808">Transferase</keyword>
<dbReference type="GO" id="GO:0006646">
    <property type="term" value="P:phosphatidylethanolamine biosynthetic process"/>
    <property type="evidence" value="ECO:0007669"/>
    <property type="project" value="TreeGrafter"/>
</dbReference>
<accession>A0A6J2V131</accession>
<proteinExistence type="inferred from homology"/>
<dbReference type="AlphaFoldDB" id="A0A6J2V131"/>
<keyword evidence="6" id="KW-1185">Reference proteome</keyword>
<name>A0A6J2V131_CHACN</name>
<dbReference type="GO" id="GO:0005737">
    <property type="term" value="C:cytoplasm"/>
    <property type="evidence" value="ECO:0007669"/>
    <property type="project" value="TreeGrafter"/>
</dbReference>
<dbReference type="Gene3D" id="3.30.200.20">
    <property type="entry name" value="Phosphorylase Kinase, domain 1"/>
    <property type="match status" value="1"/>
</dbReference>
<dbReference type="RefSeq" id="XP_030624956.1">
    <property type="nucleotide sequence ID" value="XM_030769096.1"/>
</dbReference>
<organism evidence="6 7">
    <name type="scientific">Chanos chanos</name>
    <name type="common">Milkfish</name>
    <name type="synonym">Mugil chanos</name>
    <dbReference type="NCBI Taxonomy" id="29144"/>
    <lineage>
        <taxon>Eukaryota</taxon>
        <taxon>Metazoa</taxon>
        <taxon>Chordata</taxon>
        <taxon>Craniata</taxon>
        <taxon>Vertebrata</taxon>
        <taxon>Euteleostomi</taxon>
        <taxon>Actinopterygii</taxon>
        <taxon>Neopterygii</taxon>
        <taxon>Teleostei</taxon>
        <taxon>Ostariophysi</taxon>
        <taxon>Gonorynchiformes</taxon>
        <taxon>Chanidae</taxon>
        <taxon>Chanos</taxon>
    </lineage>
</organism>
<comment type="similarity">
    <text evidence="4">Belongs to the choline/ethanolamine kinase family.</text>
</comment>
<dbReference type="SUPFAM" id="SSF56112">
    <property type="entry name" value="Protein kinase-like (PK-like)"/>
    <property type="match status" value="1"/>
</dbReference>
<gene>
    <name evidence="7" type="primary">etnk1</name>
</gene>
<evidence type="ECO:0000256" key="4">
    <source>
        <dbReference type="ARBA" id="ARBA00038211"/>
    </source>
</evidence>
<dbReference type="CDD" id="cd05157">
    <property type="entry name" value="ETNK_euk"/>
    <property type="match status" value="1"/>
</dbReference>
<dbReference type="InterPro" id="IPR011009">
    <property type="entry name" value="Kinase-like_dom_sf"/>
</dbReference>
<evidence type="ECO:0000256" key="1">
    <source>
        <dbReference type="ARBA" id="ARBA00023209"/>
    </source>
</evidence>
<dbReference type="PANTHER" id="PTHR22603:SF91">
    <property type="entry name" value="ETHANOLAMINE KINASE 1"/>
    <property type="match status" value="1"/>
</dbReference>
<evidence type="ECO:0000256" key="3">
    <source>
        <dbReference type="ARBA" id="ARBA00037883"/>
    </source>
</evidence>
<dbReference type="EC" id="2.7.1.82" evidence="5"/>
<dbReference type="PANTHER" id="PTHR22603">
    <property type="entry name" value="CHOLINE/ETHANOALAMINE KINASE"/>
    <property type="match status" value="1"/>
</dbReference>
<dbReference type="GO" id="GO:0004305">
    <property type="term" value="F:ethanolamine kinase activity"/>
    <property type="evidence" value="ECO:0007669"/>
    <property type="project" value="UniProtKB-EC"/>
</dbReference>